<keyword evidence="4" id="KW-0732">Signal</keyword>
<keyword evidence="7" id="KW-1185">Reference proteome</keyword>
<dbReference type="PROSITE" id="PS51257">
    <property type="entry name" value="PROKAR_LIPOPROTEIN"/>
    <property type="match status" value="1"/>
</dbReference>
<dbReference type="InterPro" id="IPR007484">
    <property type="entry name" value="Peptidase_M28"/>
</dbReference>
<feature type="signal peptide" evidence="4">
    <location>
        <begin position="1"/>
        <end position="33"/>
    </location>
</feature>
<dbReference type="Proteomes" id="UP000315751">
    <property type="component" value="Unassembled WGS sequence"/>
</dbReference>
<accession>A0A560HAX9</accession>
<evidence type="ECO:0000256" key="3">
    <source>
        <dbReference type="ARBA" id="ARBA00023049"/>
    </source>
</evidence>
<organism evidence="6 7">
    <name type="scientific">Nitrospirillum amazonense</name>
    <dbReference type="NCBI Taxonomy" id="28077"/>
    <lineage>
        <taxon>Bacteria</taxon>
        <taxon>Pseudomonadati</taxon>
        <taxon>Pseudomonadota</taxon>
        <taxon>Alphaproteobacteria</taxon>
        <taxon>Rhodospirillales</taxon>
        <taxon>Azospirillaceae</taxon>
        <taxon>Nitrospirillum</taxon>
    </lineage>
</organism>
<feature type="domain" description="Peptidase M28" evidence="5">
    <location>
        <begin position="137"/>
        <end position="338"/>
    </location>
</feature>
<keyword evidence="2" id="KW-0964">Secreted</keyword>
<comment type="subcellular location">
    <subcellularLocation>
        <location evidence="1">Secreted</location>
    </subcellularLocation>
</comment>
<dbReference type="PANTHER" id="PTHR12147:SF26">
    <property type="entry name" value="PEPTIDASE M28 DOMAIN-CONTAINING PROTEIN"/>
    <property type="match status" value="1"/>
</dbReference>
<evidence type="ECO:0000256" key="2">
    <source>
        <dbReference type="ARBA" id="ARBA00022525"/>
    </source>
</evidence>
<keyword evidence="3" id="KW-0378">Hydrolase</keyword>
<dbReference type="PANTHER" id="PTHR12147">
    <property type="entry name" value="METALLOPEPTIDASE M28 FAMILY MEMBER"/>
    <property type="match status" value="1"/>
</dbReference>
<dbReference type="GO" id="GO:0008235">
    <property type="term" value="F:metalloexopeptidase activity"/>
    <property type="evidence" value="ECO:0007669"/>
    <property type="project" value="InterPro"/>
</dbReference>
<dbReference type="GO" id="GO:0005576">
    <property type="term" value="C:extracellular region"/>
    <property type="evidence" value="ECO:0007669"/>
    <property type="project" value="UniProtKB-SubCell"/>
</dbReference>
<evidence type="ECO:0000259" key="5">
    <source>
        <dbReference type="Pfam" id="PF04389"/>
    </source>
</evidence>
<dbReference type="InterPro" id="IPR045175">
    <property type="entry name" value="M28_fam"/>
</dbReference>
<name>A0A560HAX9_9PROT</name>
<dbReference type="Gene3D" id="2.60.40.10">
    <property type="entry name" value="Immunoglobulins"/>
    <property type="match status" value="1"/>
</dbReference>
<keyword evidence="3" id="KW-0482">Metalloprotease</keyword>
<proteinExistence type="predicted"/>
<keyword evidence="3" id="KW-0645">Protease</keyword>
<dbReference type="InterPro" id="IPR003961">
    <property type="entry name" value="FN3_dom"/>
</dbReference>
<dbReference type="SUPFAM" id="SSF49265">
    <property type="entry name" value="Fibronectin type III"/>
    <property type="match status" value="1"/>
</dbReference>
<evidence type="ECO:0000313" key="6">
    <source>
        <dbReference type="EMBL" id="TWB43271.1"/>
    </source>
</evidence>
<dbReference type="EMBL" id="VITR01000005">
    <property type="protein sequence ID" value="TWB43271.1"/>
    <property type="molecule type" value="Genomic_DNA"/>
</dbReference>
<evidence type="ECO:0000313" key="7">
    <source>
        <dbReference type="Proteomes" id="UP000315751"/>
    </source>
</evidence>
<dbReference type="Gene3D" id="3.40.630.10">
    <property type="entry name" value="Zn peptidases"/>
    <property type="match status" value="1"/>
</dbReference>
<dbReference type="InterPro" id="IPR036116">
    <property type="entry name" value="FN3_sf"/>
</dbReference>
<protein>
    <submittedName>
        <fullName evidence="6">Peptidase M28-like protein</fullName>
    </submittedName>
</protein>
<sequence length="480" mass="51439">MPQRPRSARLLSAFLLAAPLLTGLACLGPEAQAKPQAPMPEASPVGPVDDHPVLREIAGQVDPAQLHATIEKLVSFGTRHTLSDTTSPDRGIGAARAWVKSRFEAISKDCGGCLTVVTPAQTVTGKRVPTPTEVMDVVAVLKGTEEPQRVIVIAGHLDSRVTDVMNATADAPGANDDASGVAAAIEAARVLSHYKFRATLVFAALSGEEQGLLGGKVLADYAKEQGWQVEADLNNDIVGNIQGEDGVVDNTHVRVFSEGTKAVETAKQANQRRYSGGEVDSPSRNLARYMDGIATRYLDNFSVRMVYRTDRFGRGGDQVPFLEAGFPAVRVTEAHENYTRQHQDLRTEGGVRYGDTIDGVDFPYLAQVTRLNALTMASLAWAPAPPSDVKVEGAVKHDTTLSWAKVPGAVGYRVWWRDTLAPTWQHDRWAGDSSTMTLANVVIDDWFFGVSAVSKDGYASPVVYPGPAGSFIAVPDPAGP</sequence>
<gene>
    <name evidence="6" type="ORF">FBZ90_10584</name>
</gene>
<dbReference type="OrthoDB" id="9787436at2"/>
<dbReference type="Pfam" id="PF04389">
    <property type="entry name" value="Peptidase_M28"/>
    <property type="match status" value="1"/>
</dbReference>
<dbReference type="AlphaFoldDB" id="A0A560HAX9"/>
<dbReference type="GO" id="GO:0006508">
    <property type="term" value="P:proteolysis"/>
    <property type="evidence" value="ECO:0007669"/>
    <property type="project" value="InterPro"/>
</dbReference>
<dbReference type="SUPFAM" id="SSF53187">
    <property type="entry name" value="Zn-dependent exopeptidases"/>
    <property type="match status" value="1"/>
</dbReference>
<dbReference type="RefSeq" id="WP_145731478.1">
    <property type="nucleotide sequence ID" value="NZ_VITR01000005.1"/>
</dbReference>
<reference evidence="6 7" key="1">
    <citation type="submission" date="2019-06" db="EMBL/GenBank/DDBJ databases">
        <title>Genomic Encyclopedia of Type Strains, Phase IV (KMG-V): Genome sequencing to study the core and pangenomes of soil and plant-associated prokaryotes.</title>
        <authorList>
            <person name="Whitman W."/>
        </authorList>
    </citation>
    <scope>NUCLEOTIDE SEQUENCE [LARGE SCALE GENOMIC DNA]</scope>
    <source>
        <strain evidence="6 7">BR 11622</strain>
    </source>
</reference>
<evidence type="ECO:0000256" key="1">
    <source>
        <dbReference type="ARBA" id="ARBA00004613"/>
    </source>
</evidence>
<dbReference type="InterPro" id="IPR013783">
    <property type="entry name" value="Ig-like_fold"/>
</dbReference>
<dbReference type="CDD" id="cd00063">
    <property type="entry name" value="FN3"/>
    <property type="match status" value="1"/>
</dbReference>
<feature type="chain" id="PRO_5022071687" evidence="4">
    <location>
        <begin position="34"/>
        <end position="480"/>
    </location>
</feature>
<evidence type="ECO:0000256" key="4">
    <source>
        <dbReference type="SAM" id="SignalP"/>
    </source>
</evidence>
<comment type="caution">
    <text evidence="6">The sequence shown here is derived from an EMBL/GenBank/DDBJ whole genome shotgun (WGS) entry which is preliminary data.</text>
</comment>